<protein>
    <submittedName>
        <fullName evidence="2">Uncharacterized protein</fullName>
    </submittedName>
</protein>
<comment type="caution">
    <text evidence="2">The sequence shown here is derived from an EMBL/GenBank/DDBJ whole genome shotgun (WGS) entry which is preliminary data.</text>
</comment>
<keyword evidence="1" id="KW-1133">Transmembrane helix</keyword>
<evidence type="ECO:0000313" key="2">
    <source>
        <dbReference type="EMBL" id="HGT38188.1"/>
    </source>
</evidence>
<evidence type="ECO:0000256" key="1">
    <source>
        <dbReference type="SAM" id="Phobius"/>
    </source>
</evidence>
<organism evidence="2">
    <name type="scientific">Schlesneria paludicola</name>
    <dbReference type="NCBI Taxonomy" id="360056"/>
    <lineage>
        <taxon>Bacteria</taxon>
        <taxon>Pseudomonadati</taxon>
        <taxon>Planctomycetota</taxon>
        <taxon>Planctomycetia</taxon>
        <taxon>Planctomycetales</taxon>
        <taxon>Planctomycetaceae</taxon>
        <taxon>Schlesneria</taxon>
    </lineage>
</organism>
<dbReference type="EMBL" id="DSVQ01000006">
    <property type="protein sequence ID" value="HGT38188.1"/>
    <property type="molecule type" value="Genomic_DNA"/>
</dbReference>
<proteinExistence type="predicted"/>
<dbReference type="AlphaFoldDB" id="A0A7C4QPG9"/>
<reference evidence="2" key="1">
    <citation type="journal article" date="2020" name="mSystems">
        <title>Genome- and Community-Level Interaction Insights into Carbon Utilization and Element Cycling Functions of Hydrothermarchaeota in Hydrothermal Sediment.</title>
        <authorList>
            <person name="Zhou Z."/>
            <person name="Liu Y."/>
            <person name="Xu W."/>
            <person name="Pan J."/>
            <person name="Luo Z.H."/>
            <person name="Li M."/>
        </authorList>
    </citation>
    <scope>NUCLEOTIDE SEQUENCE [LARGE SCALE GENOMIC DNA]</scope>
    <source>
        <strain evidence="2">SpSt-508</strain>
    </source>
</reference>
<accession>A0A7C4QPG9</accession>
<feature type="transmembrane region" description="Helical" evidence="1">
    <location>
        <begin position="21"/>
        <end position="39"/>
    </location>
</feature>
<sequence length="77" mass="8789">MSVLHEFGNLLRAGLGQIPLPFVRAMFVAIPLLVMVWVLRLPPSETTPPQRTGRWDENLKLWAWLALAVQVVIYCTF</sequence>
<keyword evidence="1" id="KW-0472">Membrane</keyword>
<gene>
    <name evidence="2" type="ORF">ENS64_02805</name>
</gene>
<keyword evidence="1" id="KW-0812">Transmembrane</keyword>
<name>A0A7C4QPG9_9PLAN</name>